<sequence length="77" mass="8020">MTFVQSILQFIVEAVVDPSGTQADHLAHAVYNIGHLVSGTANAVGAVRKLRAHSAVEQPATRCCCGPCPLHPEAGAE</sequence>
<gene>
    <name evidence="1" type="ORF">FHR36_007401</name>
</gene>
<keyword evidence="2" id="KW-1185">Reference proteome</keyword>
<accession>A0ABT1J9S0</accession>
<dbReference type="RefSeq" id="WP_253804530.1">
    <property type="nucleotide sequence ID" value="NZ_BAAAUB010000015.1"/>
</dbReference>
<dbReference type="EMBL" id="JAMZDX010000008">
    <property type="protein sequence ID" value="MCP2314202.1"/>
    <property type="molecule type" value="Genomic_DNA"/>
</dbReference>
<evidence type="ECO:0000313" key="1">
    <source>
        <dbReference type="EMBL" id="MCP2314202.1"/>
    </source>
</evidence>
<organism evidence="1 2">
    <name type="scientific">Kitasatospora paracochleata</name>
    <dbReference type="NCBI Taxonomy" id="58354"/>
    <lineage>
        <taxon>Bacteria</taxon>
        <taxon>Bacillati</taxon>
        <taxon>Actinomycetota</taxon>
        <taxon>Actinomycetes</taxon>
        <taxon>Kitasatosporales</taxon>
        <taxon>Streptomycetaceae</taxon>
        <taxon>Kitasatospora</taxon>
    </lineage>
</organism>
<name>A0ABT1J9S0_9ACTN</name>
<proteinExistence type="predicted"/>
<reference evidence="1 2" key="1">
    <citation type="submission" date="2022-06" db="EMBL/GenBank/DDBJ databases">
        <title>Sequencing the genomes of 1000 actinobacteria strains.</title>
        <authorList>
            <person name="Klenk H.-P."/>
        </authorList>
    </citation>
    <scope>NUCLEOTIDE SEQUENCE [LARGE SCALE GENOMIC DNA]</scope>
    <source>
        <strain evidence="1 2">DSM 41656</strain>
    </source>
</reference>
<protein>
    <submittedName>
        <fullName evidence="1">Uncharacterized protein</fullName>
    </submittedName>
</protein>
<evidence type="ECO:0000313" key="2">
    <source>
        <dbReference type="Proteomes" id="UP001206483"/>
    </source>
</evidence>
<comment type="caution">
    <text evidence="1">The sequence shown here is derived from an EMBL/GenBank/DDBJ whole genome shotgun (WGS) entry which is preliminary data.</text>
</comment>
<dbReference type="Proteomes" id="UP001206483">
    <property type="component" value="Unassembled WGS sequence"/>
</dbReference>